<proteinExistence type="predicted"/>
<accession>A0A7C8JRV8</accession>
<dbReference type="EMBL" id="WIQZ01000011">
    <property type="protein sequence ID" value="KAF3142385.1"/>
    <property type="molecule type" value="Genomic_DNA"/>
</dbReference>
<evidence type="ECO:0000313" key="2">
    <source>
        <dbReference type="EMBL" id="KAF3142385.1"/>
    </source>
</evidence>
<dbReference type="AlphaFoldDB" id="A0A7C8JRV8"/>
<comment type="caution">
    <text evidence="2">The sequence shown here is derived from an EMBL/GenBank/DDBJ whole genome shotgun (WGS) entry which is preliminary data.</text>
</comment>
<feature type="domain" description="F-box" evidence="1">
    <location>
        <begin position="3"/>
        <end position="53"/>
    </location>
</feature>
<dbReference type="PROSITE" id="PS50181">
    <property type="entry name" value="FBOX"/>
    <property type="match status" value="1"/>
</dbReference>
<dbReference type="InterPro" id="IPR001810">
    <property type="entry name" value="F-box_dom"/>
</dbReference>
<dbReference type="Gene3D" id="1.20.1280.50">
    <property type="match status" value="1"/>
</dbReference>
<protein>
    <recommendedName>
        <fullName evidence="1">F-box domain-containing protein</fullName>
    </recommendedName>
</protein>
<sequence length="324" mass="36463">MPPTTINSLPPELHFAILSYLPFSTLIAALQTCKLWNLILSTPSHISSRYLPLSVSKDNVDKYRTGVKIPGVHRLIDSSGCLKIKMTGEELTSLSFLDSSIDSGLLDGEKEEEKWVGLLLNDALFSHDAIENTGEENGFTIYIYYPCLWGCTRWFPTPNVSFSPLGSYKVKDVIQTMKKLFVERDLNEGDKHVYEIMLSHEREEDYGDWLVAGTIKRIEVGDPNCASGGGEWSASPSWNTTRISCIQIDRIVTIVNFNIRLEVVYARTIVALKTPTHLFPQISHKFVKMISYPSSPPSLTFKTLTRKSIKSLIVALSRARTWKA</sequence>
<evidence type="ECO:0000313" key="3">
    <source>
        <dbReference type="Proteomes" id="UP000480548"/>
    </source>
</evidence>
<organism evidence="2 3">
    <name type="scientific">Orbilia oligospora</name>
    <name type="common">Nematode-trapping fungus</name>
    <name type="synonym">Arthrobotrys oligospora</name>
    <dbReference type="NCBI Taxonomy" id="2813651"/>
    <lineage>
        <taxon>Eukaryota</taxon>
        <taxon>Fungi</taxon>
        <taxon>Dikarya</taxon>
        <taxon>Ascomycota</taxon>
        <taxon>Pezizomycotina</taxon>
        <taxon>Orbiliomycetes</taxon>
        <taxon>Orbiliales</taxon>
        <taxon>Orbiliaceae</taxon>
        <taxon>Orbilia</taxon>
    </lineage>
</organism>
<evidence type="ECO:0000259" key="1">
    <source>
        <dbReference type="PROSITE" id="PS50181"/>
    </source>
</evidence>
<dbReference type="InterPro" id="IPR036047">
    <property type="entry name" value="F-box-like_dom_sf"/>
</dbReference>
<reference evidence="2 3" key="1">
    <citation type="submission" date="2019-06" db="EMBL/GenBank/DDBJ databases">
        <authorList>
            <person name="Palmer J.M."/>
        </authorList>
    </citation>
    <scope>NUCLEOTIDE SEQUENCE [LARGE SCALE GENOMIC DNA]</scope>
    <source>
        <strain evidence="2 3">TWF703</strain>
    </source>
</reference>
<name>A0A7C8JRV8_ORBOL</name>
<dbReference type="Pfam" id="PF12937">
    <property type="entry name" value="F-box-like"/>
    <property type="match status" value="1"/>
</dbReference>
<gene>
    <name evidence="2" type="ORF">TWF703_000773</name>
</gene>
<dbReference type="SUPFAM" id="SSF81383">
    <property type="entry name" value="F-box domain"/>
    <property type="match status" value="1"/>
</dbReference>
<dbReference type="Proteomes" id="UP000480548">
    <property type="component" value="Unassembled WGS sequence"/>
</dbReference>